<keyword evidence="3" id="KW-0804">Transcription</keyword>
<evidence type="ECO:0000256" key="1">
    <source>
        <dbReference type="ARBA" id="ARBA00023015"/>
    </source>
</evidence>
<dbReference type="InterPro" id="IPR011075">
    <property type="entry name" value="TetR_C"/>
</dbReference>
<comment type="caution">
    <text evidence="6">The sequence shown here is derived from an EMBL/GenBank/DDBJ whole genome shotgun (WGS) entry which is preliminary data.</text>
</comment>
<dbReference type="GO" id="GO:0003700">
    <property type="term" value="F:DNA-binding transcription factor activity"/>
    <property type="evidence" value="ECO:0007669"/>
    <property type="project" value="TreeGrafter"/>
</dbReference>
<dbReference type="Pfam" id="PF16859">
    <property type="entry name" value="TetR_C_11"/>
    <property type="match status" value="1"/>
</dbReference>
<dbReference type="PROSITE" id="PS50977">
    <property type="entry name" value="HTH_TETR_2"/>
    <property type="match status" value="1"/>
</dbReference>
<dbReference type="Proteomes" id="UP000295388">
    <property type="component" value="Unassembled WGS sequence"/>
</dbReference>
<dbReference type="SUPFAM" id="SSF48498">
    <property type="entry name" value="Tetracyclin repressor-like, C-terminal domain"/>
    <property type="match status" value="1"/>
</dbReference>
<dbReference type="RefSeq" id="WP_133800331.1">
    <property type="nucleotide sequence ID" value="NZ_SNWQ01000005.1"/>
</dbReference>
<dbReference type="PANTHER" id="PTHR30055">
    <property type="entry name" value="HTH-TYPE TRANSCRIPTIONAL REGULATOR RUTR"/>
    <property type="match status" value="1"/>
</dbReference>
<dbReference type="GO" id="GO:0000976">
    <property type="term" value="F:transcription cis-regulatory region binding"/>
    <property type="evidence" value="ECO:0007669"/>
    <property type="project" value="TreeGrafter"/>
</dbReference>
<dbReference type="EMBL" id="SNWQ01000005">
    <property type="protein sequence ID" value="TDO50074.1"/>
    <property type="molecule type" value="Genomic_DNA"/>
</dbReference>
<dbReference type="InterPro" id="IPR050109">
    <property type="entry name" value="HTH-type_TetR-like_transc_reg"/>
</dbReference>
<evidence type="ECO:0000256" key="2">
    <source>
        <dbReference type="ARBA" id="ARBA00023125"/>
    </source>
</evidence>
<name>A0A4R6KGX5_9ACTN</name>
<keyword evidence="7" id="KW-1185">Reference proteome</keyword>
<protein>
    <submittedName>
        <fullName evidence="6">TetR family transcriptional regulator</fullName>
    </submittedName>
</protein>
<dbReference type="Pfam" id="PF00440">
    <property type="entry name" value="TetR_N"/>
    <property type="match status" value="1"/>
</dbReference>
<accession>A0A4R6KGX5</accession>
<dbReference type="Gene3D" id="1.10.357.10">
    <property type="entry name" value="Tetracycline Repressor, domain 2"/>
    <property type="match status" value="1"/>
</dbReference>
<dbReference type="Gene3D" id="1.10.10.60">
    <property type="entry name" value="Homeodomain-like"/>
    <property type="match status" value="1"/>
</dbReference>
<evidence type="ECO:0000259" key="5">
    <source>
        <dbReference type="PROSITE" id="PS50977"/>
    </source>
</evidence>
<feature type="domain" description="HTH tetR-type" evidence="5">
    <location>
        <begin position="10"/>
        <end position="70"/>
    </location>
</feature>
<dbReference type="InterPro" id="IPR001647">
    <property type="entry name" value="HTH_TetR"/>
</dbReference>
<evidence type="ECO:0000256" key="4">
    <source>
        <dbReference type="PROSITE-ProRule" id="PRU00335"/>
    </source>
</evidence>
<keyword evidence="1" id="KW-0805">Transcription regulation</keyword>
<evidence type="ECO:0000256" key="3">
    <source>
        <dbReference type="ARBA" id="ARBA00023163"/>
    </source>
</evidence>
<evidence type="ECO:0000313" key="6">
    <source>
        <dbReference type="EMBL" id="TDO50074.1"/>
    </source>
</evidence>
<keyword evidence="2 4" id="KW-0238">DNA-binding</keyword>
<dbReference type="PANTHER" id="PTHR30055:SF148">
    <property type="entry name" value="TETR-FAMILY TRANSCRIPTIONAL REGULATOR"/>
    <property type="match status" value="1"/>
</dbReference>
<evidence type="ECO:0000313" key="7">
    <source>
        <dbReference type="Proteomes" id="UP000295388"/>
    </source>
</evidence>
<dbReference type="InterPro" id="IPR036271">
    <property type="entry name" value="Tet_transcr_reg_TetR-rel_C_sf"/>
</dbReference>
<feature type="DNA-binding region" description="H-T-H motif" evidence="4">
    <location>
        <begin position="33"/>
        <end position="52"/>
    </location>
</feature>
<organism evidence="6 7">
    <name type="scientific">Kribbella caucasensis</name>
    <dbReference type="NCBI Taxonomy" id="2512215"/>
    <lineage>
        <taxon>Bacteria</taxon>
        <taxon>Bacillati</taxon>
        <taxon>Actinomycetota</taxon>
        <taxon>Actinomycetes</taxon>
        <taxon>Propionibacteriales</taxon>
        <taxon>Kribbellaceae</taxon>
        <taxon>Kribbella</taxon>
    </lineage>
</organism>
<dbReference type="SUPFAM" id="SSF46689">
    <property type="entry name" value="Homeodomain-like"/>
    <property type="match status" value="1"/>
</dbReference>
<sequence length="192" mass="20820">MVGRGRPRDAEVEGKVLEAAVAELRQRGYEGLAMDRVAERAGVAKTTIYRRWSSKAELVVALITHLRDDVPFEPGDDSRRDLTALVTAIAARLTSTPTTLVADLAAAAARDPRISESVRTLWAARHRAVTEVVAKAQQDGLVLTHVAPAVLVDQLVGPLYYRLLVTGEPLTPEYARTLVTSVLGPSRSDQES</sequence>
<gene>
    <name evidence="6" type="ORF">EV643_105305</name>
</gene>
<dbReference type="OrthoDB" id="9796019at2"/>
<reference evidence="6 7" key="1">
    <citation type="submission" date="2019-03" db="EMBL/GenBank/DDBJ databases">
        <title>Genomic Encyclopedia of Type Strains, Phase III (KMG-III): the genomes of soil and plant-associated and newly described type strains.</title>
        <authorList>
            <person name="Whitman W."/>
        </authorList>
    </citation>
    <scope>NUCLEOTIDE SEQUENCE [LARGE SCALE GENOMIC DNA]</scope>
    <source>
        <strain evidence="6 7">VKM Ac-2527</strain>
    </source>
</reference>
<dbReference type="InterPro" id="IPR009057">
    <property type="entry name" value="Homeodomain-like_sf"/>
</dbReference>
<proteinExistence type="predicted"/>
<dbReference type="PRINTS" id="PR00455">
    <property type="entry name" value="HTHTETR"/>
</dbReference>
<dbReference type="AlphaFoldDB" id="A0A4R6KGX5"/>